<keyword evidence="3" id="KW-1185">Reference proteome</keyword>
<protein>
    <submittedName>
        <fullName evidence="2">Uncharacterized protein</fullName>
    </submittedName>
</protein>
<feature type="region of interest" description="Disordered" evidence="1">
    <location>
        <begin position="18"/>
        <end position="48"/>
    </location>
</feature>
<evidence type="ECO:0000313" key="3">
    <source>
        <dbReference type="Proteomes" id="UP001160148"/>
    </source>
</evidence>
<dbReference type="Proteomes" id="UP001160148">
    <property type="component" value="Unassembled WGS sequence"/>
</dbReference>
<organism evidence="2 3">
    <name type="scientific">Macrosiphum euphorbiae</name>
    <name type="common">potato aphid</name>
    <dbReference type="NCBI Taxonomy" id="13131"/>
    <lineage>
        <taxon>Eukaryota</taxon>
        <taxon>Metazoa</taxon>
        <taxon>Ecdysozoa</taxon>
        <taxon>Arthropoda</taxon>
        <taxon>Hexapoda</taxon>
        <taxon>Insecta</taxon>
        <taxon>Pterygota</taxon>
        <taxon>Neoptera</taxon>
        <taxon>Paraneoptera</taxon>
        <taxon>Hemiptera</taxon>
        <taxon>Sternorrhyncha</taxon>
        <taxon>Aphidomorpha</taxon>
        <taxon>Aphidoidea</taxon>
        <taxon>Aphididae</taxon>
        <taxon>Macrosiphini</taxon>
        <taxon>Macrosiphum</taxon>
    </lineage>
</organism>
<gene>
    <name evidence="2" type="ORF">MEUPH1_LOCUS9173</name>
</gene>
<evidence type="ECO:0000256" key="1">
    <source>
        <dbReference type="SAM" id="MobiDB-lite"/>
    </source>
</evidence>
<dbReference type="AlphaFoldDB" id="A0AAV0WAQ2"/>
<evidence type="ECO:0000313" key="2">
    <source>
        <dbReference type="EMBL" id="CAI6352994.1"/>
    </source>
</evidence>
<feature type="compositionally biased region" description="Basic residues" evidence="1">
    <location>
        <begin position="126"/>
        <end position="135"/>
    </location>
</feature>
<dbReference type="EMBL" id="CARXXK010000002">
    <property type="protein sequence ID" value="CAI6352994.1"/>
    <property type="molecule type" value="Genomic_DNA"/>
</dbReference>
<proteinExistence type="predicted"/>
<sequence length="135" mass="14855">MCICFKRVCQNLFGDNRQSDNPSIIIVNPPSKTSKGSSKKNKNQNDSKEMHVIAHNLQQGPSALGPSVNPETVEAGNVQITIKHNDRDTAITIAKGAEEDVNTSKGQKKKQPIKKDTAATRSERKSPRKHSHSKK</sequence>
<accession>A0AAV0WAQ2</accession>
<feature type="region of interest" description="Disordered" evidence="1">
    <location>
        <begin position="79"/>
        <end position="135"/>
    </location>
</feature>
<feature type="compositionally biased region" description="Basic and acidic residues" evidence="1">
    <location>
        <begin position="113"/>
        <end position="125"/>
    </location>
</feature>
<reference evidence="2 3" key="1">
    <citation type="submission" date="2023-01" db="EMBL/GenBank/DDBJ databases">
        <authorList>
            <person name="Whitehead M."/>
        </authorList>
    </citation>
    <scope>NUCLEOTIDE SEQUENCE [LARGE SCALE GENOMIC DNA]</scope>
</reference>
<name>A0AAV0WAQ2_9HEMI</name>
<comment type="caution">
    <text evidence="2">The sequence shown here is derived from an EMBL/GenBank/DDBJ whole genome shotgun (WGS) entry which is preliminary data.</text>
</comment>